<dbReference type="GO" id="GO:0050118">
    <property type="term" value="F:N-acetyldiaminopimelate deacetylase activity"/>
    <property type="evidence" value="ECO:0007669"/>
    <property type="project" value="UniProtKB-ARBA"/>
</dbReference>
<keyword evidence="2" id="KW-0464">Manganese</keyword>
<evidence type="ECO:0000256" key="1">
    <source>
        <dbReference type="ARBA" id="ARBA00022801"/>
    </source>
</evidence>
<dbReference type="NCBIfam" id="TIGR01891">
    <property type="entry name" value="amidohydrolases"/>
    <property type="match status" value="1"/>
</dbReference>
<dbReference type="RefSeq" id="WP_055319334.1">
    <property type="nucleotide sequence ID" value="NZ_CAWQCV010000134.1"/>
</dbReference>
<feature type="binding site" evidence="2">
    <location>
        <position position="198"/>
    </location>
    <ligand>
        <name>Mn(2+)</name>
        <dbReference type="ChEBI" id="CHEBI:29035"/>
        <label>2</label>
    </ligand>
</feature>
<evidence type="ECO:0000256" key="2">
    <source>
        <dbReference type="PIRSR" id="PIRSR005962-1"/>
    </source>
</evidence>
<feature type="binding site" evidence="2">
    <location>
        <position position="135"/>
    </location>
    <ligand>
        <name>Mn(2+)</name>
        <dbReference type="ChEBI" id="CHEBI:29035"/>
        <label>2</label>
    </ligand>
</feature>
<feature type="signal peptide" evidence="3">
    <location>
        <begin position="1"/>
        <end position="22"/>
    </location>
</feature>
<dbReference type="GO" id="GO:0019877">
    <property type="term" value="P:diaminopimelate biosynthetic process"/>
    <property type="evidence" value="ECO:0007669"/>
    <property type="project" value="UniProtKB-ARBA"/>
</dbReference>
<dbReference type="Gene3D" id="3.30.70.360">
    <property type="match status" value="1"/>
</dbReference>
<name>A0A822MZ85_9VIBR</name>
<dbReference type="Gene3D" id="3.40.630.10">
    <property type="entry name" value="Zn peptidases"/>
    <property type="match status" value="1"/>
</dbReference>
<dbReference type="GO" id="GO:0046872">
    <property type="term" value="F:metal ion binding"/>
    <property type="evidence" value="ECO:0007669"/>
    <property type="project" value="UniProtKB-KW"/>
</dbReference>
<dbReference type="PANTHER" id="PTHR11014:SF63">
    <property type="entry name" value="METALLOPEPTIDASE, PUTATIVE (AFU_ORTHOLOGUE AFUA_6G09600)-RELATED"/>
    <property type="match status" value="1"/>
</dbReference>
<dbReference type="PANTHER" id="PTHR11014">
    <property type="entry name" value="PEPTIDASE M20 FAMILY MEMBER"/>
    <property type="match status" value="1"/>
</dbReference>
<keyword evidence="3" id="KW-0732">Signal</keyword>
<dbReference type="FunFam" id="3.30.70.360:FF:000001">
    <property type="entry name" value="N-acetyldiaminopimelate deacetylase"/>
    <property type="match status" value="1"/>
</dbReference>
<dbReference type="InterPro" id="IPR011650">
    <property type="entry name" value="Peptidase_M20_dimer"/>
</dbReference>
<feature type="chain" id="PRO_5041102097" evidence="3">
    <location>
        <begin position="23"/>
        <end position="440"/>
    </location>
</feature>
<comment type="caution">
    <text evidence="5">The sequence shown here is derived from an EMBL/GenBank/DDBJ whole genome shotgun (WGS) entry which is preliminary data.</text>
</comment>
<dbReference type="PIRSF" id="PIRSF005962">
    <property type="entry name" value="Pept_M20D_amidohydro"/>
    <property type="match status" value="1"/>
</dbReference>
<dbReference type="InterPro" id="IPR002933">
    <property type="entry name" value="Peptidase_M20"/>
</dbReference>
<dbReference type="SUPFAM" id="SSF55031">
    <property type="entry name" value="Bacterial exopeptidase dimerisation domain"/>
    <property type="match status" value="1"/>
</dbReference>
<feature type="binding site" evidence="2">
    <location>
        <position position="169"/>
    </location>
    <ligand>
        <name>Mn(2+)</name>
        <dbReference type="ChEBI" id="CHEBI:29035"/>
        <label>2</label>
    </ligand>
</feature>
<accession>A0A822MZ85</accession>
<gene>
    <name evidence="5" type="ORF">VCR5J5_230076</name>
</gene>
<evidence type="ECO:0000259" key="4">
    <source>
        <dbReference type="Pfam" id="PF07687"/>
    </source>
</evidence>
<keyword evidence="2" id="KW-0479">Metal-binding</keyword>
<evidence type="ECO:0000313" key="5">
    <source>
        <dbReference type="EMBL" id="CDT27371.1"/>
    </source>
</evidence>
<keyword evidence="1 5" id="KW-0378">Hydrolase</keyword>
<dbReference type="Proteomes" id="UP000049495">
    <property type="component" value="Unassembled WGS sequence"/>
</dbReference>
<reference evidence="6" key="1">
    <citation type="submission" date="2014-06" db="EMBL/GenBank/DDBJ databases">
        <authorList>
            <person name="Le Roux Frederique"/>
        </authorList>
    </citation>
    <scope>NUCLEOTIDE SEQUENCE [LARGE SCALE GENOMIC DNA]</scope>
    <source>
        <strain evidence="6">J5-5</strain>
    </source>
</reference>
<protein>
    <submittedName>
        <fullName evidence="5">Amidohydrolase</fullName>
    </submittedName>
</protein>
<feature type="binding site" evidence="2">
    <location>
        <position position="412"/>
    </location>
    <ligand>
        <name>Mn(2+)</name>
        <dbReference type="ChEBI" id="CHEBI:29035"/>
        <label>2</label>
    </ligand>
</feature>
<organism evidence="5 6">
    <name type="scientific">Vibrio crassostreae</name>
    <dbReference type="NCBI Taxonomy" id="246167"/>
    <lineage>
        <taxon>Bacteria</taxon>
        <taxon>Pseudomonadati</taxon>
        <taxon>Pseudomonadota</taxon>
        <taxon>Gammaproteobacteria</taxon>
        <taxon>Vibrionales</taxon>
        <taxon>Vibrionaceae</taxon>
        <taxon>Vibrio</taxon>
    </lineage>
</organism>
<comment type="cofactor">
    <cofactor evidence="2">
        <name>Mn(2+)</name>
        <dbReference type="ChEBI" id="CHEBI:29035"/>
    </cofactor>
    <text evidence="2">The Mn(2+) ion enhances activity.</text>
</comment>
<dbReference type="InterPro" id="IPR017439">
    <property type="entry name" value="Amidohydrolase"/>
</dbReference>
<proteinExistence type="predicted"/>
<feature type="binding site" evidence="2">
    <location>
        <position position="133"/>
    </location>
    <ligand>
        <name>Mn(2+)</name>
        <dbReference type="ChEBI" id="CHEBI:29035"/>
        <label>2</label>
    </ligand>
</feature>
<evidence type="ECO:0000313" key="6">
    <source>
        <dbReference type="Proteomes" id="UP000049495"/>
    </source>
</evidence>
<dbReference type="SUPFAM" id="SSF53187">
    <property type="entry name" value="Zn-dependent exopeptidases"/>
    <property type="match status" value="1"/>
</dbReference>
<dbReference type="AlphaFoldDB" id="A0A822MZ85"/>
<sequence length="440" mass="47556">MKFLRKASTLAITMALATSVNASSVAMTQFVDSKAERLQEIYKDLHANPELGFMEYRTAGVVTDELTKLGFEVKTGIGKTGVVGILENGPGPVVMFRADMDANAVKEETGLPYASNVKVTNLDGEETYVSHMCGHDAHTTWLIGLAKVMAEMKSEWQGTLVLVAQPAEEPIEGAQSMVQDGMYTTHGVPEPDYFIAMHTFPFATGTVLASPGRVSTGSDHIDVTFHGIGGHGSSPHLAKDPVLMAGQAIVQLQTVVSRNIDPTDVSVLTVGSVQAGVDNNVIPEEATLKLKLHFSDNEVRKQMHESITNIVNNIARSNGVTEEDLPTITYKGFAAAMVNDPELTSLIQQELRDTDYINKVVPQFQAPASDDATTLVDHIPGVKVSYLAVGSAEPRLVEQAHKNGQHFPFMNHNSDYQVDLDAIGKGTKVASDIILKIMEK</sequence>
<evidence type="ECO:0000256" key="3">
    <source>
        <dbReference type="SAM" id="SignalP"/>
    </source>
</evidence>
<dbReference type="Pfam" id="PF01546">
    <property type="entry name" value="Peptidase_M20"/>
    <property type="match status" value="1"/>
</dbReference>
<dbReference type="EMBL" id="CCJV01000082">
    <property type="protein sequence ID" value="CDT27371.1"/>
    <property type="molecule type" value="Genomic_DNA"/>
</dbReference>
<dbReference type="InterPro" id="IPR036264">
    <property type="entry name" value="Bact_exopeptidase_dim_dom"/>
</dbReference>
<feature type="domain" description="Peptidase M20 dimerisation" evidence="4">
    <location>
        <begin position="217"/>
        <end position="316"/>
    </location>
</feature>
<dbReference type="Pfam" id="PF07687">
    <property type="entry name" value="M20_dimer"/>
    <property type="match status" value="1"/>
</dbReference>